<evidence type="ECO:0000256" key="1">
    <source>
        <dbReference type="SAM" id="SignalP"/>
    </source>
</evidence>
<evidence type="ECO:0000313" key="3">
    <source>
        <dbReference type="Proteomes" id="UP000240206"/>
    </source>
</evidence>
<dbReference type="STRING" id="1910958.BTM30_08165"/>
<dbReference type="InterPro" id="IPR021469">
    <property type="entry name" value="DUF3122"/>
</dbReference>
<evidence type="ECO:0000313" key="2">
    <source>
        <dbReference type="EMBL" id="PSI01944.1"/>
    </source>
</evidence>
<sequence>MERILGVFIALALLLLPCGNQAAAQLQSHNDGNGVPVLRSIESLRDLDYQAWQLVAYREGEAGGPLRLRVVGYPGKVRLNHPTALEVFSGERHWALTDITLNNPTLSTDSRDAAAEFDLAPLLSDIKKNRPLRLVLPGVFTELPVPPFVVKEWRELPNQPL</sequence>
<name>A0A2P7EFH6_9SYNE</name>
<dbReference type="AlphaFoldDB" id="A0A2P7EFH6"/>
<accession>A0A2P7EFH6</accession>
<feature type="chain" id="PRO_5015202044" description="DUF3122 domain-containing protein" evidence="1">
    <location>
        <begin position="23"/>
        <end position="161"/>
    </location>
</feature>
<proteinExistence type="predicted"/>
<dbReference type="RefSeq" id="WP_106499637.1">
    <property type="nucleotide sequence ID" value="NZ_PXVC01000016.1"/>
</dbReference>
<organism evidence="2 3">
    <name type="scientific">Synechococcus lacustris str. Tous</name>
    <dbReference type="NCBI Taxonomy" id="1910958"/>
    <lineage>
        <taxon>Bacteria</taxon>
        <taxon>Bacillati</taxon>
        <taxon>Cyanobacteriota</taxon>
        <taxon>Cyanophyceae</taxon>
        <taxon>Synechococcales</taxon>
        <taxon>Synechococcaceae</taxon>
        <taxon>Synechococcus</taxon>
    </lineage>
</organism>
<dbReference type="Pfam" id="PF11320">
    <property type="entry name" value="DUF3122"/>
    <property type="match status" value="1"/>
</dbReference>
<feature type="signal peptide" evidence="1">
    <location>
        <begin position="1"/>
        <end position="22"/>
    </location>
</feature>
<keyword evidence="1" id="KW-0732">Signal</keyword>
<keyword evidence="3" id="KW-1185">Reference proteome</keyword>
<protein>
    <recommendedName>
        <fullName evidence="4">DUF3122 domain-containing protein</fullName>
    </recommendedName>
</protein>
<gene>
    <name evidence="2" type="ORF">C7K08_05440</name>
</gene>
<reference evidence="3" key="1">
    <citation type="submission" date="2018-03" db="EMBL/GenBank/DDBJ databases">
        <title>Ecological and genomic features of two cosmopolitan and abundant freshwater picocyanobacteria.</title>
        <authorList>
            <person name="Cabello-Yeves P.J."/>
            <person name="Picazo A."/>
            <person name="Camacho A."/>
            <person name="Callieri C."/>
            <person name="Rosselli R."/>
            <person name="Roda-Garcia J."/>
            <person name="Coutinho F.H."/>
            <person name="Rodriguez-Valera F."/>
        </authorList>
    </citation>
    <scope>NUCLEOTIDE SEQUENCE [LARGE SCALE GENOMIC DNA]</scope>
    <source>
        <strain evidence="3">Tous</strain>
    </source>
</reference>
<comment type="caution">
    <text evidence="2">The sequence shown here is derived from an EMBL/GenBank/DDBJ whole genome shotgun (WGS) entry which is preliminary data.</text>
</comment>
<evidence type="ECO:0008006" key="4">
    <source>
        <dbReference type="Google" id="ProtNLM"/>
    </source>
</evidence>
<dbReference type="EMBL" id="PXVC01000016">
    <property type="protein sequence ID" value="PSI01944.1"/>
    <property type="molecule type" value="Genomic_DNA"/>
</dbReference>
<dbReference type="Proteomes" id="UP000240206">
    <property type="component" value="Unassembled WGS sequence"/>
</dbReference>